<organism evidence="5 6">
    <name type="scientific">Crenobacter intestini</name>
    <dbReference type="NCBI Taxonomy" id="2563443"/>
    <lineage>
        <taxon>Bacteria</taxon>
        <taxon>Pseudomonadati</taxon>
        <taxon>Pseudomonadota</taxon>
        <taxon>Betaproteobacteria</taxon>
        <taxon>Neisseriales</taxon>
        <taxon>Neisseriaceae</taxon>
        <taxon>Crenobacter</taxon>
    </lineage>
</organism>
<gene>
    <name evidence="5" type="ORF">E5K04_09960</name>
</gene>
<comment type="caution">
    <text evidence="5">The sequence shown here is derived from an EMBL/GenBank/DDBJ whole genome shotgun (WGS) entry which is preliminary data.</text>
</comment>
<dbReference type="PRINTS" id="PR00033">
    <property type="entry name" value="HTHASNC"/>
</dbReference>
<evidence type="ECO:0000256" key="2">
    <source>
        <dbReference type="ARBA" id="ARBA00023125"/>
    </source>
</evidence>
<proteinExistence type="predicted"/>
<dbReference type="PANTHER" id="PTHR30154:SF46">
    <property type="entry name" value="TRANSCRIPTIONAL REGULATORY PROTEIN"/>
    <property type="match status" value="1"/>
</dbReference>
<evidence type="ECO:0000256" key="1">
    <source>
        <dbReference type="ARBA" id="ARBA00023015"/>
    </source>
</evidence>
<dbReference type="OrthoDB" id="8526125at2"/>
<dbReference type="InterPro" id="IPR019887">
    <property type="entry name" value="Tscrpt_reg_AsnC/Lrp_C"/>
</dbReference>
<dbReference type="GO" id="GO:0006355">
    <property type="term" value="P:regulation of DNA-templated transcription"/>
    <property type="evidence" value="ECO:0007669"/>
    <property type="project" value="UniProtKB-ARBA"/>
</dbReference>
<dbReference type="CDD" id="cd00090">
    <property type="entry name" value="HTH_ARSR"/>
    <property type="match status" value="1"/>
</dbReference>
<accession>A0A4T0UT26</accession>
<feature type="domain" description="HTH asnC-type" evidence="4">
    <location>
        <begin position="6"/>
        <end position="67"/>
    </location>
</feature>
<dbReference type="SUPFAM" id="SSF46785">
    <property type="entry name" value="Winged helix' DNA-binding domain"/>
    <property type="match status" value="1"/>
</dbReference>
<evidence type="ECO:0000313" key="5">
    <source>
        <dbReference type="EMBL" id="TIC82072.1"/>
    </source>
</evidence>
<name>A0A4T0UT26_9NEIS</name>
<keyword evidence="6" id="KW-1185">Reference proteome</keyword>
<dbReference type="InterPro" id="IPR011008">
    <property type="entry name" value="Dimeric_a/b-barrel"/>
</dbReference>
<dbReference type="Proteomes" id="UP000308891">
    <property type="component" value="Unassembled WGS sequence"/>
</dbReference>
<dbReference type="Gene3D" id="3.30.70.920">
    <property type="match status" value="1"/>
</dbReference>
<dbReference type="AlphaFoldDB" id="A0A4T0UT26"/>
<dbReference type="InterPro" id="IPR011991">
    <property type="entry name" value="ArsR-like_HTH"/>
</dbReference>
<dbReference type="InterPro" id="IPR019888">
    <property type="entry name" value="Tscrpt_reg_AsnC-like"/>
</dbReference>
<reference evidence="5 6" key="1">
    <citation type="submission" date="2019-04" db="EMBL/GenBank/DDBJ databases">
        <title>Crenobacter sp. nov.</title>
        <authorList>
            <person name="Shi S."/>
        </authorList>
    </citation>
    <scope>NUCLEOTIDE SEQUENCE [LARGE SCALE GENOMIC DNA]</scope>
    <source>
        <strain evidence="5 6">GY 70310</strain>
    </source>
</reference>
<evidence type="ECO:0000256" key="3">
    <source>
        <dbReference type="ARBA" id="ARBA00023163"/>
    </source>
</evidence>
<dbReference type="Pfam" id="PF13412">
    <property type="entry name" value="HTH_24"/>
    <property type="match status" value="1"/>
</dbReference>
<dbReference type="Pfam" id="PF01037">
    <property type="entry name" value="AsnC_trans_reg"/>
    <property type="match status" value="1"/>
</dbReference>
<dbReference type="PROSITE" id="PS50956">
    <property type="entry name" value="HTH_ASNC_2"/>
    <property type="match status" value="1"/>
</dbReference>
<keyword evidence="2" id="KW-0238">DNA-binding</keyword>
<dbReference type="PANTHER" id="PTHR30154">
    <property type="entry name" value="LEUCINE-RESPONSIVE REGULATORY PROTEIN"/>
    <property type="match status" value="1"/>
</dbReference>
<dbReference type="GO" id="GO:0005829">
    <property type="term" value="C:cytosol"/>
    <property type="evidence" value="ECO:0007669"/>
    <property type="project" value="TreeGrafter"/>
</dbReference>
<dbReference type="FunFam" id="1.10.10.10:FF:000492">
    <property type="entry name" value="Transcriptional regulator, AsnC family"/>
    <property type="match status" value="1"/>
</dbReference>
<dbReference type="InterPro" id="IPR036388">
    <property type="entry name" value="WH-like_DNA-bd_sf"/>
</dbReference>
<dbReference type="InterPro" id="IPR000485">
    <property type="entry name" value="AsnC-type_HTH_dom"/>
</dbReference>
<evidence type="ECO:0000259" key="4">
    <source>
        <dbReference type="PROSITE" id="PS50956"/>
    </source>
</evidence>
<dbReference type="SMART" id="SM00344">
    <property type="entry name" value="HTH_ASNC"/>
    <property type="match status" value="1"/>
</dbReference>
<dbReference type="InterPro" id="IPR036390">
    <property type="entry name" value="WH_DNA-bd_sf"/>
</dbReference>
<protein>
    <submittedName>
        <fullName evidence="5">Lrp/AsnC family transcriptional regulator</fullName>
    </submittedName>
</protein>
<dbReference type="GO" id="GO:0043200">
    <property type="term" value="P:response to amino acid"/>
    <property type="evidence" value="ECO:0007669"/>
    <property type="project" value="TreeGrafter"/>
</dbReference>
<dbReference type="PROSITE" id="PS00519">
    <property type="entry name" value="HTH_ASNC_1"/>
    <property type="match status" value="1"/>
</dbReference>
<keyword evidence="1" id="KW-0805">Transcription regulation</keyword>
<dbReference type="SUPFAM" id="SSF54909">
    <property type="entry name" value="Dimeric alpha+beta barrel"/>
    <property type="match status" value="1"/>
</dbReference>
<dbReference type="InterPro" id="IPR019885">
    <property type="entry name" value="Tscrpt_reg_HTH_AsnC-type_CS"/>
</dbReference>
<sequence>MPTVALDKTDLKMLAALQLNGRLSNVELAEKVALSPSPCLRRLKQLEESGVIRQYVALLDPARIGLGLHAFVRVKLEKRGGSSLKGFIEAVQGWSEVVNCYAMTGEMDYLLQVYFEDLEHFSRFVMDQLLQQPGVEDVKSSFVLKDFKQTTALPLNQIGV</sequence>
<evidence type="ECO:0000313" key="6">
    <source>
        <dbReference type="Proteomes" id="UP000308891"/>
    </source>
</evidence>
<keyword evidence="3" id="KW-0804">Transcription</keyword>
<dbReference type="Gene3D" id="1.10.10.10">
    <property type="entry name" value="Winged helix-like DNA-binding domain superfamily/Winged helix DNA-binding domain"/>
    <property type="match status" value="1"/>
</dbReference>
<dbReference type="RefSeq" id="WP_136553568.1">
    <property type="nucleotide sequence ID" value="NZ_STGJ01000010.1"/>
</dbReference>
<dbReference type="EMBL" id="STGJ01000010">
    <property type="protein sequence ID" value="TIC82072.1"/>
    <property type="molecule type" value="Genomic_DNA"/>
</dbReference>
<dbReference type="GO" id="GO:0043565">
    <property type="term" value="F:sequence-specific DNA binding"/>
    <property type="evidence" value="ECO:0007669"/>
    <property type="project" value="InterPro"/>
</dbReference>